<dbReference type="Proteomes" id="UP000019473">
    <property type="component" value="Unassembled WGS sequence"/>
</dbReference>
<name>W9W474_9EURO</name>
<protein>
    <submittedName>
        <fullName evidence="2">Uncharacterized protein</fullName>
    </submittedName>
</protein>
<gene>
    <name evidence="2" type="ORF">A1O7_03967</name>
</gene>
<comment type="caution">
    <text evidence="2">The sequence shown here is derived from an EMBL/GenBank/DDBJ whole genome shotgun (WGS) entry which is preliminary data.</text>
</comment>
<evidence type="ECO:0000313" key="2">
    <source>
        <dbReference type="EMBL" id="EXJ59820.1"/>
    </source>
</evidence>
<organism evidence="2 3">
    <name type="scientific">Cladophialophora yegresii CBS 114405</name>
    <dbReference type="NCBI Taxonomy" id="1182544"/>
    <lineage>
        <taxon>Eukaryota</taxon>
        <taxon>Fungi</taxon>
        <taxon>Dikarya</taxon>
        <taxon>Ascomycota</taxon>
        <taxon>Pezizomycotina</taxon>
        <taxon>Eurotiomycetes</taxon>
        <taxon>Chaetothyriomycetidae</taxon>
        <taxon>Chaetothyriales</taxon>
        <taxon>Herpotrichiellaceae</taxon>
        <taxon>Cladophialophora</taxon>
    </lineage>
</organism>
<feature type="region of interest" description="Disordered" evidence="1">
    <location>
        <begin position="1"/>
        <end position="26"/>
    </location>
</feature>
<evidence type="ECO:0000256" key="1">
    <source>
        <dbReference type="SAM" id="MobiDB-lite"/>
    </source>
</evidence>
<dbReference type="RefSeq" id="XP_007756173.1">
    <property type="nucleotide sequence ID" value="XM_007757983.1"/>
</dbReference>
<proteinExistence type="predicted"/>
<accession>W9W474</accession>
<dbReference type="GeneID" id="19178558"/>
<dbReference type="VEuPathDB" id="FungiDB:A1O7_03967"/>
<reference evidence="2 3" key="1">
    <citation type="submission" date="2013-03" db="EMBL/GenBank/DDBJ databases">
        <title>The Genome Sequence of Cladophialophora yegresii CBS 114405.</title>
        <authorList>
            <consortium name="The Broad Institute Genomics Platform"/>
            <person name="Cuomo C."/>
            <person name="de Hoog S."/>
            <person name="Gorbushina A."/>
            <person name="Walker B."/>
            <person name="Young S.K."/>
            <person name="Zeng Q."/>
            <person name="Gargeya S."/>
            <person name="Fitzgerald M."/>
            <person name="Haas B."/>
            <person name="Abouelleil A."/>
            <person name="Allen A.W."/>
            <person name="Alvarado L."/>
            <person name="Arachchi H.M."/>
            <person name="Berlin A.M."/>
            <person name="Chapman S.B."/>
            <person name="Gainer-Dewar J."/>
            <person name="Goldberg J."/>
            <person name="Griggs A."/>
            <person name="Gujja S."/>
            <person name="Hansen M."/>
            <person name="Howarth C."/>
            <person name="Imamovic A."/>
            <person name="Ireland A."/>
            <person name="Larimer J."/>
            <person name="McCowan C."/>
            <person name="Murphy C."/>
            <person name="Pearson M."/>
            <person name="Poon T.W."/>
            <person name="Priest M."/>
            <person name="Roberts A."/>
            <person name="Saif S."/>
            <person name="Shea T."/>
            <person name="Sisk P."/>
            <person name="Sykes S."/>
            <person name="Wortman J."/>
            <person name="Nusbaum C."/>
            <person name="Birren B."/>
        </authorList>
    </citation>
    <scope>NUCLEOTIDE SEQUENCE [LARGE SCALE GENOMIC DNA]</scope>
    <source>
        <strain evidence="2 3">CBS 114405</strain>
    </source>
</reference>
<dbReference type="HOGENOM" id="CLU_031640_0_0_1"/>
<evidence type="ECO:0000313" key="3">
    <source>
        <dbReference type="Proteomes" id="UP000019473"/>
    </source>
</evidence>
<dbReference type="OrthoDB" id="1046782at2759"/>
<dbReference type="EMBL" id="AMGW01000003">
    <property type="protein sequence ID" value="EXJ59820.1"/>
    <property type="molecule type" value="Genomic_DNA"/>
</dbReference>
<dbReference type="STRING" id="1182544.W9W474"/>
<keyword evidence="3" id="KW-1185">Reference proteome</keyword>
<sequence length="401" mass="45345">MSLPSIAGTKRPQVARHKVNESPPLTRAGHNDTLLEVLKISRSAHERSIGKPERRALEAGFIDALCSGRKSTSLLGYRRRECIEQIHWSLPLLYREHFKPYASNCLEILECWSYDGVTTVERDHNFRLARLDDDNQPGKPYDFNARLWRWLKTQCAPRMTLNRDAFEPIEAEFDLHEETIPAFLREGGSYLMHKVIGQNGETTKVKIVLKVMQHMEISNCLLSLTYDVARNWMDAFICGDGIVFERICDRGRTGLGRQQEQVVAPLISTPDLWTNPLLLPAVVLHACETRMVRACQSVRKRSIEVEDRVGVTWGESPHDACEQSSWPLDIDVGLATRELHSLLHRIQLLLGISASLSSFASWLLETEYKMVADPSLMQKVATVELRGSVENIASGIDSLCG</sequence>
<dbReference type="AlphaFoldDB" id="W9W474"/>